<evidence type="ECO:0000259" key="3">
    <source>
        <dbReference type="Pfam" id="PF02994"/>
    </source>
</evidence>
<sequence>MGQRKRTSQSSQPAGNRSNAKTATLLPFLSGSPHLRPPPLESKMAAATEMHEEDREEDPLPDSPPKGNSGASADIELRDILRNLPTKRDLTTQLSVMERNVNGRIDALSSDIKHLGGRILDLEEDRDSLFTHVEHLNVQVAEQAKHLTNLHRHLDDIDNRGRRNNIRIKGYPESDESPENLVELLRHLFNDILHRPEDAKIKFDRAHRALKPRGATTDQPRDIICRLHDFVVKEEILRAARKTATIKVDGCSVALYQDVSWITLQARRLLRPITAALREREIRYRWGFPLALHAQKGNTTHSIITPADVSGFLMAFGLPEMDVADWYGAASTLAPPAQPQRQRWNQVAKKRKAKPQSPPMSSSPGHGTGLRAISPLRSSQELT</sequence>
<feature type="compositionally biased region" description="Polar residues" evidence="2">
    <location>
        <begin position="8"/>
        <end position="22"/>
    </location>
</feature>
<dbReference type="Proteomes" id="UP000694569">
    <property type="component" value="Unplaced"/>
</dbReference>
<comment type="similarity">
    <text evidence="1">Belongs to the transposase 22 family.</text>
</comment>
<dbReference type="AlphaFoldDB" id="A0A8C5LYM8"/>
<accession>A0A8C5LYM8</accession>
<protein>
    <recommendedName>
        <fullName evidence="3">L1 transposable element RRM domain-containing protein</fullName>
    </recommendedName>
</protein>
<dbReference type="Gene3D" id="3.30.70.1820">
    <property type="entry name" value="L1 transposable element, RRM domain"/>
    <property type="match status" value="1"/>
</dbReference>
<name>A0A8C5LYM8_9ANUR</name>
<dbReference type="FunFam" id="3.30.70.1820:FF:000002">
    <property type="entry name" value="LINE-1 retrotransposable element ORF1 protein"/>
    <property type="match status" value="1"/>
</dbReference>
<feature type="region of interest" description="Disordered" evidence="2">
    <location>
        <begin position="1"/>
        <end position="74"/>
    </location>
</feature>
<evidence type="ECO:0000313" key="4">
    <source>
        <dbReference type="Ensembl" id="ENSLLEP00000006981.1"/>
    </source>
</evidence>
<dbReference type="PANTHER" id="PTHR11505">
    <property type="entry name" value="L1 TRANSPOSABLE ELEMENT-RELATED"/>
    <property type="match status" value="1"/>
</dbReference>
<dbReference type="GeneTree" id="ENSGT01010000225202"/>
<dbReference type="Pfam" id="PF02994">
    <property type="entry name" value="Transposase_22"/>
    <property type="match status" value="1"/>
</dbReference>
<organism evidence="4 5">
    <name type="scientific">Leptobrachium leishanense</name>
    <name type="common">Leishan spiny toad</name>
    <dbReference type="NCBI Taxonomy" id="445787"/>
    <lineage>
        <taxon>Eukaryota</taxon>
        <taxon>Metazoa</taxon>
        <taxon>Chordata</taxon>
        <taxon>Craniata</taxon>
        <taxon>Vertebrata</taxon>
        <taxon>Euteleostomi</taxon>
        <taxon>Amphibia</taxon>
        <taxon>Batrachia</taxon>
        <taxon>Anura</taxon>
        <taxon>Pelobatoidea</taxon>
        <taxon>Megophryidae</taxon>
        <taxon>Leptobrachium</taxon>
    </lineage>
</organism>
<dbReference type="OrthoDB" id="9909705at2759"/>
<feature type="region of interest" description="Disordered" evidence="2">
    <location>
        <begin position="334"/>
        <end position="383"/>
    </location>
</feature>
<proteinExistence type="inferred from homology"/>
<keyword evidence="5" id="KW-1185">Reference proteome</keyword>
<evidence type="ECO:0000256" key="1">
    <source>
        <dbReference type="ARBA" id="ARBA00061640"/>
    </source>
</evidence>
<feature type="domain" description="L1 transposable element RRM" evidence="3">
    <location>
        <begin position="163"/>
        <end position="255"/>
    </location>
</feature>
<reference evidence="4" key="1">
    <citation type="submission" date="2025-08" db="UniProtKB">
        <authorList>
            <consortium name="Ensembl"/>
        </authorList>
    </citation>
    <scope>IDENTIFICATION</scope>
</reference>
<reference evidence="4" key="2">
    <citation type="submission" date="2025-09" db="UniProtKB">
        <authorList>
            <consortium name="Ensembl"/>
        </authorList>
    </citation>
    <scope>IDENTIFICATION</scope>
</reference>
<dbReference type="InterPro" id="IPR043636">
    <property type="entry name" value="L1_RRM_dom"/>
</dbReference>
<evidence type="ECO:0000256" key="2">
    <source>
        <dbReference type="SAM" id="MobiDB-lite"/>
    </source>
</evidence>
<evidence type="ECO:0000313" key="5">
    <source>
        <dbReference type="Proteomes" id="UP000694569"/>
    </source>
</evidence>
<dbReference type="InterPro" id="IPR004244">
    <property type="entry name" value="Transposase_22"/>
</dbReference>
<dbReference type="Ensembl" id="ENSLLET00000007269.1">
    <property type="protein sequence ID" value="ENSLLEP00000006981.1"/>
    <property type="gene ID" value="ENSLLEG00000004418.1"/>
</dbReference>